<organism evidence="1 2">
    <name type="scientific">Halovibrio variabilis</name>
    <dbReference type="NCBI Taxonomy" id="31910"/>
    <lineage>
        <taxon>Bacteria</taxon>
        <taxon>Pseudomonadati</taxon>
        <taxon>Pseudomonadota</taxon>
        <taxon>Gammaproteobacteria</taxon>
        <taxon>Oceanospirillales</taxon>
        <taxon>Halomonadaceae</taxon>
        <taxon>Halovibrio</taxon>
    </lineage>
</organism>
<dbReference type="Gene3D" id="3.90.550.10">
    <property type="entry name" value="Spore Coat Polysaccharide Biosynthesis Protein SpsA, Chain A"/>
    <property type="match status" value="1"/>
</dbReference>
<dbReference type="Proteomes" id="UP000321303">
    <property type="component" value="Unassembled WGS sequence"/>
</dbReference>
<dbReference type="PANTHER" id="PTHR21485">
    <property type="entry name" value="HAD SUPERFAMILY MEMBERS CMAS AND KDSC"/>
    <property type="match status" value="1"/>
</dbReference>
<dbReference type="PANTHER" id="PTHR21485:SF6">
    <property type="entry name" value="N-ACYLNEURAMINATE CYTIDYLYLTRANSFERASE-RELATED"/>
    <property type="match status" value="1"/>
</dbReference>
<gene>
    <name evidence="1" type="primary">neuA</name>
    <name evidence="1" type="ORF">HVA01_03550</name>
</gene>
<dbReference type="SUPFAM" id="SSF53448">
    <property type="entry name" value="Nucleotide-diphospho-sugar transferases"/>
    <property type="match status" value="1"/>
</dbReference>
<dbReference type="Pfam" id="PF02348">
    <property type="entry name" value="CTP_transf_3"/>
    <property type="match status" value="1"/>
</dbReference>
<evidence type="ECO:0000313" key="1">
    <source>
        <dbReference type="EMBL" id="GEN26709.1"/>
    </source>
</evidence>
<reference evidence="1 2" key="1">
    <citation type="submission" date="2019-07" db="EMBL/GenBank/DDBJ databases">
        <title>Whole genome shotgun sequence of Halomonas variabilis NBRC 102410.</title>
        <authorList>
            <person name="Hosoyama A."/>
            <person name="Uohara A."/>
            <person name="Ohji S."/>
            <person name="Ichikawa N."/>
        </authorList>
    </citation>
    <scope>NUCLEOTIDE SEQUENCE [LARGE SCALE GENOMIC DNA]</scope>
    <source>
        <strain evidence="1 2">NBRC 102410</strain>
    </source>
</reference>
<dbReference type="InterPro" id="IPR003329">
    <property type="entry name" value="Cytidylyl_trans"/>
</dbReference>
<dbReference type="InterPro" id="IPR050793">
    <property type="entry name" value="CMP-NeuNAc_synthase"/>
</dbReference>
<dbReference type="OrthoDB" id="9805604at2"/>
<sequence length="230" mass="25863">MYNGKKILALITARGGSKGIPGKNIKPLAGKPLINWTIESGLKSRYIDRLILSSDSDEIITTAQKAGCETPFKRPVALASDTSSSMDVIIHALNLIEGDYDYLLLLQPTSPFRTNLHIDSIIKKSIDNNSLSSVSVSRVKKHPAFFYSLEDNKLIPLLSKRKQTRRQDMPPVYECNGALYFTCIDFLKKERSFNTGIEEAFIMDPKYSLDLDENLDWKIAESFVEKGIIK</sequence>
<dbReference type="AlphaFoldDB" id="A0A511UJE9"/>
<dbReference type="InterPro" id="IPR029044">
    <property type="entry name" value="Nucleotide-diphossugar_trans"/>
</dbReference>
<name>A0A511UJE9_9GAMM</name>
<dbReference type="EMBL" id="BJXV01000001">
    <property type="protein sequence ID" value="GEN26709.1"/>
    <property type="molecule type" value="Genomic_DNA"/>
</dbReference>
<evidence type="ECO:0000313" key="2">
    <source>
        <dbReference type="Proteomes" id="UP000321303"/>
    </source>
</evidence>
<dbReference type="RefSeq" id="WP_146872801.1">
    <property type="nucleotide sequence ID" value="NZ_BJXV01000001.1"/>
</dbReference>
<accession>A0A511UJE9</accession>
<keyword evidence="2" id="KW-1185">Reference proteome</keyword>
<dbReference type="CDD" id="cd02513">
    <property type="entry name" value="CMP-NeuAc_Synthase"/>
    <property type="match status" value="1"/>
</dbReference>
<proteinExistence type="predicted"/>
<comment type="caution">
    <text evidence="1">The sequence shown here is derived from an EMBL/GenBank/DDBJ whole genome shotgun (WGS) entry which is preliminary data.</text>
</comment>
<dbReference type="GO" id="GO:0008781">
    <property type="term" value="F:N-acylneuraminate cytidylyltransferase activity"/>
    <property type="evidence" value="ECO:0007669"/>
    <property type="project" value="TreeGrafter"/>
</dbReference>
<protein>
    <recommendedName>
        <fullName evidence="3">Acylneuraminate cytidylyltransferase</fullName>
    </recommendedName>
</protein>
<evidence type="ECO:0008006" key="3">
    <source>
        <dbReference type="Google" id="ProtNLM"/>
    </source>
</evidence>